<reference evidence="1 2" key="1">
    <citation type="journal article" date="2020" name="bioRxiv">
        <title>Metabolic contributions of an alphaproteobacterial endosymbiont in the apicomplexan Cardiosporidium cionae.</title>
        <authorList>
            <person name="Hunter E.S."/>
            <person name="Paight C.J."/>
            <person name="Lane C.E."/>
        </authorList>
    </citation>
    <scope>NUCLEOTIDE SEQUENCE [LARGE SCALE GENOMIC DNA]</scope>
    <source>
        <strain evidence="1">ESH_2018</strain>
    </source>
</reference>
<dbReference type="InterPro" id="IPR050275">
    <property type="entry name" value="PGM_Phosphatase"/>
</dbReference>
<dbReference type="Pfam" id="PF00300">
    <property type="entry name" value="His_Phos_1"/>
    <property type="match status" value="1"/>
</dbReference>
<dbReference type="PANTHER" id="PTHR48100">
    <property type="entry name" value="BROAD-SPECIFICITY PHOSPHATASE YOR283W-RELATED"/>
    <property type="match status" value="1"/>
</dbReference>
<organism evidence="1 2">
    <name type="scientific">Cardiosporidium cionae</name>
    <dbReference type="NCBI Taxonomy" id="476202"/>
    <lineage>
        <taxon>Eukaryota</taxon>
        <taxon>Sar</taxon>
        <taxon>Alveolata</taxon>
        <taxon>Apicomplexa</taxon>
        <taxon>Aconoidasida</taxon>
        <taxon>Nephromycida</taxon>
        <taxon>Cardiosporidium</taxon>
    </lineage>
</organism>
<accession>A0ABQ7JBD2</accession>
<dbReference type="SMART" id="SM00855">
    <property type="entry name" value="PGAM"/>
    <property type="match status" value="1"/>
</dbReference>
<comment type="caution">
    <text evidence="1">The sequence shown here is derived from an EMBL/GenBank/DDBJ whole genome shotgun (WGS) entry which is preliminary data.</text>
</comment>
<evidence type="ECO:0008006" key="3">
    <source>
        <dbReference type="Google" id="ProtNLM"/>
    </source>
</evidence>
<dbReference type="CDD" id="cd07067">
    <property type="entry name" value="HP_PGM_like"/>
    <property type="match status" value="1"/>
</dbReference>
<evidence type="ECO:0000313" key="1">
    <source>
        <dbReference type="EMBL" id="KAF8821315.1"/>
    </source>
</evidence>
<keyword evidence="2" id="KW-1185">Reference proteome</keyword>
<dbReference type="InterPro" id="IPR013078">
    <property type="entry name" value="His_Pase_superF_clade-1"/>
</dbReference>
<sequence>TQQLEDYARFLKTISDSYIQHCTSSLLALGFDLSLKDGFLFYRHDFQPPKLCYDICFIRHGQTEGNREPRVFQGKIDLPENQLTMLGVKQADECATKLEKMISEGWNVNLIIVSPLKRARDTAEPFIKRHSEIAIIIADGAAELGFGEWENQMLVELPIFSFAHLMYMGSNALAKAEKPYSSHSFYIDGENFIEALLRVNQLLMDINKHPEIITANKPKVVIYSHGMLGSALLTLLGNAKQHPDGYICIGVGSDKIPHGVPMMMEAKISGKEDRID</sequence>
<dbReference type="SUPFAM" id="SSF53254">
    <property type="entry name" value="Phosphoglycerate mutase-like"/>
    <property type="match status" value="1"/>
</dbReference>
<name>A0ABQ7JBD2_9APIC</name>
<dbReference type="PANTHER" id="PTHR48100:SF1">
    <property type="entry name" value="HISTIDINE PHOSPHATASE FAMILY PROTEIN-RELATED"/>
    <property type="match status" value="1"/>
</dbReference>
<dbReference type="Proteomes" id="UP000823046">
    <property type="component" value="Unassembled WGS sequence"/>
</dbReference>
<evidence type="ECO:0000313" key="2">
    <source>
        <dbReference type="Proteomes" id="UP000823046"/>
    </source>
</evidence>
<dbReference type="InterPro" id="IPR029033">
    <property type="entry name" value="His_PPase_superfam"/>
</dbReference>
<dbReference type="Gene3D" id="3.40.50.1240">
    <property type="entry name" value="Phosphoglycerate mutase-like"/>
    <property type="match status" value="1"/>
</dbReference>
<proteinExistence type="predicted"/>
<gene>
    <name evidence="1" type="ORF">IE077_002163</name>
</gene>
<protein>
    <recommendedName>
        <fullName evidence="3">Phosphoglycerate mutase</fullName>
    </recommendedName>
</protein>
<feature type="non-terminal residue" evidence="1">
    <location>
        <position position="1"/>
    </location>
</feature>
<dbReference type="EMBL" id="JADAQX010000195">
    <property type="protein sequence ID" value="KAF8821315.1"/>
    <property type="molecule type" value="Genomic_DNA"/>
</dbReference>